<keyword evidence="2" id="KW-1185">Reference proteome</keyword>
<dbReference type="GO" id="GO:0047475">
    <property type="term" value="F:phenylacetate-CoA ligase activity"/>
    <property type="evidence" value="ECO:0007669"/>
    <property type="project" value="UniProtKB-EC"/>
</dbReference>
<comment type="caution">
    <text evidence="1">The sequence shown here is derived from an EMBL/GenBank/DDBJ whole genome shotgun (WGS) entry which is preliminary data.</text>
</comment>
<reference evidence="1 2" key="1">
    <citation type="submission" date="2020-08" db="EMBL/GenBank/DDBJ databases">
        <title>Genomic Encyclopedia of Type Strains, Phase IV (KMG-IV): sequencing the most valuable type-strain genomes for metagenomic binning, comparative biology and taxonomic classification.</title>
        <authorList>
            <person name="Goeker M."/>
        </authorList>
    </citation>
    <scope>NUCLEOTIDE SEQUENCE [LARGE SCALE GENOMIC DNA]</scope>
    <source>
        <strain evidence="1 2">DSM 105721</strain>
    </source>
</reference>
<keyword evidence="1" id="KW-0436">Ligase</keyword>
<protein>
    <submittedName>
        <fullName evidence="1">Phenylacetate-CoA ligase</fullName>
        <ecNumber evidence="1">6.2.1.30</ecNumber>
    </submittedName>
</protein>
<dbReference type="PANTHER" id="PTHR36932:SF1">
    <property type="entry name" value="CAPSULAR POLYSACCHARIDE BIOSYNTHESIS PROTEIN"/>
    <property type="match status" value="1"/>
</dbReference>
<dbReference type="OrthoDB" id="580775at2"/>
<accession>A0A7W6HW43</accession>
<dbReference type="EMBL" id="JACIES010000004">
    <property type="protein sequence ID" value="MBB4026086.1"/>
    <property type="molecule type" value="Genomic_DNA"/>
</dbReference>
<dbReference type="RefSeq" id="WP_151412006.1">
    <property type="nucleotide sequence ID" value="NZ_AP028155.1"/>
</dbReference>
<proteinExistence type="predicted"/>
<sequence length="439" mass="50854">MRLLEFCRNKSFWFLDRLKGSAVKEALTILEKCENSEWNDEEVFSYQQKQLIKLLKHCQNTVPIYGKIDSLKLCDWPILKKNDYREDYSKHLSIAYQKEKLFPMSTSGSTGTPFVCYQDLGKRRHVYAEVLYYNGKVNYQIGKRIIYLRSIVGECNKSVIQQIFQNIYLLDCQDLSDDGIEKKLNFIRKYTKNCDAMLMGYSSTLDAFRRYFDKFGHEKAQGCNISGIVGGSEMLFDNTRMSLEQAFHCKCVSRYANEENGFLGQDYTKNNIFIPNRANYYIEILKLDSEESAELNEVGRIVVTDLYNYAMPMIRYDTGDVGAWTIVKEHGVTRKAIGSFGGRIVDMIFDSEGKALSPHSITNLMWRYQNIKQFQFAQIACKTYEMRLVIENGSINEKKMIDELHVIVGKDAFLSIKYLSTISTAKSGKKKYILNEMFS</sequence>
<dbReference type="InterPro" id="IPR053158">
    <property type="entry name" value="CapK_Type1_Caps_Biosynth"/>
</dbReference>
<dbReference type="Proteomes" id="UP000546007">
    <property type="component" value="Unassembled WGS sequence"/>
</dbReference>
<dbReference type="SUPFAM" id="SSF56801">
    <property type="entry name" value="Acetyl-CoA synthetase-like"/>
    <property type="match status" value="1"/>
</dbReference>
<dbReference type="EC" id="6.2.1.30" evidence="1"/>
<gene>
    <name evidence="1" type="ORF">GGR14_001876</name>
</gene>
<evidence type="ECO:0000313" key="1">
    <source>
        <dbReference type="EMBL" id="MBB4026086.1"/>
    </source>
</evidence>
<dbReference type="GeneID" id="93102507"/>
<organism evidence="1 2">
    <name type="scientific">Butyricimonas faecihominis</name>
    <dbReference type="NCBI Taxonomy" id="1472416"/>
    <lineage>
        <taxon>Bacteria</taxon>
        <taxon>Pseudomonadati</taxon>
        <taxon>Bacteroidota</taxon>
        <taxon>Bacteroidia</taxon>
        <taxon>Bacteroidales</taxon>
        <taxon>Odoribacteraceae</taxon>
        <taxon>Butyricimonas</taxon>
    </lineage>
</organism>
<dbReference type="Gene3D" id="3.40.50.12780">
    <property type="entry name" value="N-terminal domain of ligase-like"/>
    <property type="match status" value="1"/>
</dbReference>
<dbReference type="AlphaFoldDB" id="A0A7W6HW43"/>
<name>A0A7W6HW43_9BACT</name>
<dbReference type="InterPro" id="IPR042099">
    <property type="entry name" value="ANL_N_sf"/>
</dbReference>
<evidence type="ECO:0000313" key="2">
    <source>
        <dbReference type="Proteomes" id="UP000546007"/>
    </source>
</evidence>
<dbReference type="PANTHER" id="PTHR36932">
    <property type="entry name" value="CAPSULAR POLYSACCHARIDE BIOSYNTHESIS PROTEIN"/>
    <property type="match status" value="1"/>
</dbReference>